<dbReference type="InterPro" id="IPR048933">
    <property type="entry name" value="B_lactamase-like_C"/>
</dbReference>
<gene>
    <name evidence="2" type="ORF">ACFOGJ_30260</name>
</gene>
<feature type="domain" description="Metallo-beta-lactamase" evidence="1">
    <location>
        <begin position="47"/>
        <end position="264"/>
    </location>
</feature>
<dbReference type="PANTHER" id="PTHR23131:SF4">
    <property type="entry name" value="METALLO-BETA-LACTAMASE SUPERFAMILY POTEIN"/>
    <property type="match status" value="1"/>
</dbReference>
<dbReference type="InterPro" id="IPR001279">
    <property type="entry name" value="Metallo-B-lactamas"/>
</dbReference>
<dbReference type="PANTHER" id="PTHR23131">
    <property type="entry name" value="ENDORIBONUCLEASE LACTB2"/>
    <property type="match status" value="1"/>
</dbReference>
<evidence type="ECO:0000313" key="2">
    <source>
        <dbReference type="EMBL" id="MFC3231570.1"/>
    </source>
</evidence>
<keyword evidence="3" id="KW-1185">Reference proteome</keyword>
<evidence type="ECO:0000313" key="3">
    <source>
        <dbReference type="Proteomes" id="UP001595528"/>
    </source>
</evidence>
<dbReference type="Proteomes" id="UP001595528">
    <property type="component" value="Unassembled WGS sequence"/>
</dbReference>
<dbReference type="RefSeq" id="WP_379907070.1">
    <property type="nucleotide sequence ID" value="NZ_JBHRTR010000054.1"/>
</dbReference>
<evidence type="ECO:0000259" key="1">
    <source>
        <dbReference type="SMART" id="SM00849"/>
    </source>
</evidence>
<dbReference type="Pfam" id="PF00753">
    <property type="entry name" value="Lactamase_B"/>
    <property type="match status" value="1"/>
</dbReference>
<dbReference type="SUPFAM" id="SSF56281">
    <property type="entry name" value="Metallo-hydrolase/oxidoreductase"/>
    <property type="match status" value="1"/>
</dbReference>
<dbReference type="InterPro" id="IPR036388">
    <property type="entry name" value="WH-like_DNA-bd_sf"/>
</dbReference>
<dbReference type="InterPro" id="IPR036866">
    <property type="entry name" value="RibonucZ/Hydroxyglut_hydro"/>
</dbReference>
<dbReference type="SMART" id="SM00849">
    <property type="entry name" value="Lactamase_B"/>
    <property type="match status" value="1"/>
</dbReference>
<name>A0ABV7LB54_9PROT</name>
<dbReference type="Pfam" id="PF21221">
    <property type="entry name" value="B_lactamase-like_C"/>
    <property type="match status" value="1"/>
</dbReference>
<organism evidence="2 3">
    <name type="scientific">Marinibaculum pumilum</name>
    <dbReference type="NCBI Taxonomy" id="1766165"/>
    <lineage>
        <taxon>Bacteria</taxon>
        <taxon>Pseudomonadati</taxon>
        <taxon>Pseudomonadota</taxon>
        <taxon>Alphaproteobacteria</taxon>
        <taxon>Rhodospirillales</taxon>
        <taxon>Rhodospirillaceae</taxon>
        <taxon>Marinibaculum</taxon>
    </lineage>
</organism>
<reference evidence="3" key="1">
    <citation type="journal article" date="2019" name="Int. J. Syst. Evol. Microbiol.">
        <title>The Global Catalogue of Microorganisms (GCM) 10K type strain sequencing project: providing services to taxonomists for standard genome sequencing and annotation.</title>
        <authorList>
            <consortium name="The Broad Institute Genomics Platform"/>
            <consortium name="The Broad Institute Genome Sequencing Center for Infectious Disease"/>
            <person name="Wu L."/>
            <person name="Ma J."/>
        </authorList>
    </citation>
    <scope>NUCLEOTIDE SEQUENCE [LARGE SCALE GENOMIC DNA]</scope>
    <source>
        <strain evidence="3">KCTC 42964</strain>
    </source>
</reference>
<dbReference type="Gene3D" id="3.60.15.10">
    <property type="entry name" value="Ribonuclease Z/Hydroxyacylglutathione hydrolase-like"/>
    <property type="match status" value="1"/>
</dbReference>
<proteinExistence type="predicted"/>
<dbReference type="EMBL" id="JBHRTR010000054">
    <property type="protein sequence ID" value="MFC3231570.1"/>
    <property type="molecule type" value="Genomic_DNA"/>
</dbReference>
<dbReference type="InterPro" id="IPR050662">
    <property type="entry name" value="Sec-metab_biosynth-thioest"/>
</dbReference>
<protein>
    <submittedName>
        <fullName evidence="2">MBL fold metallo-hydrolase</fullName>
    </submittedName>
</protein>
<sequence>MNVATVRTDPNALVYPIAGRPEQGEVMEVAEGVFWVRMAIPIKGLDYINLWLLDDGDGWTLVDTGLRTPSIRETWERIIESHLGGRPIRRVICTHFHPDHMGQAGWFVRRFDAPLCMTLGEWLFGRCLLLEQEAHPPAAAVTFYRRGGFSEEELEVYSKRPYDRFKEAVCHLPTGFSRIEDGQSLRIGGRTWRVMVGRGHSPEHACLYCAELGLLISGDQILPRITPHIGVYPMEPEADPLRFYLNSLGLFRGLPADTLVLPAHGDPFRNLSARLDQIGAHHHDRLRALLEALAEPKTVVEVLPVLFRRDHSGEHKFLAHGEALAHLHWLLGEGLIERSTSADGVHRFLADGADAPAALRI</sequence>
<comment type="caution">
    <text evidence="2">The sequence shown here is derived from an EMBL/GenBank/DDBJ whole genome shotgun (WGS) entry which is preliminary data.</text>
</comment>
<dbReference type="Gene3D" id="1.10.10.10">
    <property type="entry name" value="Winged helix-like DNA-binding domain superfamily/Winged helix DNA-binding domain"/>
    <property type="match status" value="1"/>
</dbReference>
<accession>A0ABV7LB54</accession>